<dbReference type="EMBL" id="JBHTBH010000003">
    <property type="protein sequence ID" value="MFC7327603.1"/>
    <property type="molecule type" value="Genomic_DNA"/>
</dbReference>
<keyword evidence="1" id="KW-0472">Membrane</keyword>
<evidence type="ECO:0000313" key="3">
    <source>
        <dbReference type="Proteomes" id="UP001596540"/>
    </source>
</evidence>
<sequence>MFYFGAIAGARTRVGVLGRALGRRAGGAARRLPAGFDGPFVAGVLLVAASLVLRGYVLRHAYFAEDDLVLIGRAAAATLTVDHLTGPYHGGFAPGAMLLVYALTAVAPYHWPLAAGSVLVLQGLAGLAMFRLLRVLAGRRWATLPPLTVFLAAPLALPSVAWWSAALSAVPYQIAMVLALLWTVRLHRDGEPRYAWWAAGALLVGLAFSERAALLPLLLVAVLLVARPAGGPHGGVRALLAERPGFWTGLAALAIGQVALRLSVQGAPVDLGAVDLGAAAAIVARLLGVVFATGVVGGPLEWGPAAPAGGLPDPAPATVAVAWTVLGALVLAGLRYRRRSWRVWAVLAGYLLVADALPTALGYAAFGSAAGGDPRHLAGAVPVAAVCLALAFRPSSPPRAGTGHAPAPAPPSPARYRVLAAGAAVAFLTASVWSTHTYVATLADDRVRSYLGTARSALRSVPEEAGVYPRPVPDDIVHPWNGSARLSSVLLSPLAPDGVAARVADPRPAAAALVFDDSGRLVPAGPAPGGMYVGPPEDEDCVATVDGRALWPVETTGGPTVVATLAYTADSDTQVTLGVGGALLRTALPAAPEGGTRYVPLGGSGDRLLLEVADDEVCLHAVTLGELAPVGG</sequence>
<proteinExistence type="predicted"/>
<feature type="transmembrane region" description="Helical" evidence="1">
    <location>
        <begin position="414"/>
        <end position="433"/>
    </location>
</feature>
<feature type="transmembrane region" description="Helical" evidence="1">
    <location>
        <begin position="246"/>
        <end position="264"/>
    </location>
</feature>
<keyword evidence="1" id="KW-0812">Transmembrane</keyword>
<organism evidence="2 3">
    <name type="scientific">Marinactinospora rubrisoli</name>
    <dbReference type="NCBI Taxonomy" id="2715399"/>
    <lineage>
        <taxon>Bacteria</taxon>
        <taxon>Bacillati</taxon>
        <taxon>Actinomycetota</taxon>
        <taxon>Actinomycetes</taxon>
        <taxon>Streptosporangiales</taxon>
        <taxon>Nocardiopsidaceae</taxon>
        <taxon>Marinactinospora</taxon>
    </lineage>
</organism>
<feature type="transmembrane region" description="Helical" evidence="1">
    <location>
        <begin position="109"/>
        <end position="130"/>
    </location>
</feature>
<feature type="transmembrane region" description="Helical" evidence="1">
    <location>
        <begin position="343"/>
        <end position="364"/>
    </location>
</feature>
<keyword evidence="3" id="KW-1185">Reference proteome</keyword>
<evidence type="ECO:0000313" key="2">
    <source>
        <dbReference type="EMBL" id="MFC7327603.1"/>
    </source>
</evidence>
<feature type="transmembrane region" description="Helical" evidence="1">
    <location>
        <begin position="194"/>
        <end position="226"/>
    </location>
</feature>
<feature type="transmembrane region" description="Helical" evidence="1">
    <location>
        <begin position="317"/>
        <end position="336"/>
    </location>
</feature>
<feature type="transmembrane region" description="Helical" evidence="1">
    <location>
        <begin position="276"/>
        <end position="297"/>
    </location>
</feature>
<dbReference type="Proteomes" id="UP001596540">
    <property type="component" value="Unassembled WGS sequence"/>
</dbReference>
<protein>
    <recommendedName>
        <fullName evidence="4">DUF2079 domain-containing protein</fullName>
    </recommendedName>
</protein>
<reference evidence="3" key="1">
    <citation type="journal article" date="2019" name="Int. J. Syst. Evol. Microbiol.">
        <title>The Global Catalogue of Microorganisms (GCM) 10K type strain sequencing project: providing services to taxonomists for standard genome sequencing and annotation.</title>
        <authorList>
            <consortium name="The Broad Institute Genomics Platform"/>
            <consortium name="The Broad Institute Genome Sequencing Center for Infectious Disease"/>
            <person name="Wu L."/>
            <person name="Ma J."/>
        </authorList>
    </citation>
    <scope>NUCLEOTIDE SEQUENCE [LARGE SCALE GENOMIC DNA]</scope>
    <source>
        <strain evidence="3">CGMCC 4.7382</strain>
    </source>
</reference>
<comment type="caution">
    <text evidence="2">The sequence shown here is derived from an EMBL/GenBank/DDBJ whole genome shotgun (WGS) entry which is preliminary data.</text>
</comment>
<evidence type="ECO:0000256" key="1">
    <source>
        <dbReference type="SAM" id="Phobius"/>
    </source>
</evidence>
<gene>
    <name evidence="2" type="ORF">ACFQRF_07590</name>
</gene>
<keyword evidence="1" id="KW-1133">Transmembrane helix</keyword>
<accession>A0ABW2KCB6</accession>
<evidence type="ECO:0008006" key="4">
    <source>
        <dbReference type="Google" id="ProtNLM"/>
    </source>
</evidence>
<feature type="transmembrane region" description="Helical" evidence="1">
    <location>
        <begin position="40"/>
        <end position="58"/>
    </location>
</feature>
<feature type="transmembrane region" description="Helical" evidence="1">
    <location>
        <begin position="169"/>
        <end position="187"/>
    </location>
</feature>
<name>A0ABW2KCB6_9ACTN</name>
<dbReference type="RefSeq" id="WP_379869989.1">
    <property type="nucleotide sequence ID" value="NZ_JBHTBH010000003.1"/>
</dbReference>